<accession>S3LBT2</accession>
<evidence type="ECO:0000256" key="3">
    <source>
        <dbReference type="ARBA" id="ARBA00023002"/>
    </source>
</evidence>
<dbReference type="PANTHER" id="PTHR43391">
    <property type="entry name" value="RETINOL DEHYDROGENASE-RELATED"/>
    <property type="match status" value="1"/>
</dbReference>
<dbReference type="Proteomes" id="UP000014605">
    <property type="component" value="Unassembled WGS sequence"/>
</dbReference>
<dbReference type="Gene3D" id="3.40.50.720">
    <property type="entry name" value="NAD(P)-binding Rossmann-like Domain"/>
    <property type="match status" value="1"/>
</dbReference>
<dbReference type="PATRIC" id="fig|1125702.3.peg.962"/>
<keyword evidence="2" id="KW-0521">NADP</keyword>
<keyword evidence="5" id="KW-1185">Reference proteome</keyword>
<sequence>MDMGYKKTTKKIAVVTGGTSGIGLETVKSLRDRGYLVYTVSRRVLDVETSEGARHFSADVTDECALKNIFAEVWKREARLDVCVCAAGFGISGAVEFTEFEEAKRQLEVNFFGTFLTMKTAAPYMRMQGFGKILAVSSVAGEIAIPFQAFYSASKAALGKLLEAFAAEVFPFGIRCALIMPGDTATPFTDVRNKSNIGDDVYHGRISKSISKMECDERHGIPAKRLGTFIASLADKKRISFFYPYNASYAVLVGLYRLLPRSLALFIVRKLYASDKK</sequence>
<evidence type="ECO:0000256" key="1">
    <source>
        <dbReference type="ARBA" id="ARBA00006484"/>
    </source>
</evidence>
<protein>
    <submittedName>
        <fullName evidence="4">Uncharacterized protein</fullName>
    </submittedName>
</protein>
<dbReference type="RefSeq" id="WP_016518412.1">
    <property type="nucleotide sequence ID" value="NZ_KE332512.1"/>
</dbReference>
<evidence type="ECO:0000313" key="5">
    <source>
        <dbReference type="Proteomes" id="UP000014605"/>
    </source>
</evidence>
<dbReference type="SUPFAM" id="SSF51735">
    <property type="entry name" value="NAD(P)-binding Rossmann-fold domains"/>
    <property type="match status" value="1"/>
</dbReference>
<organism evidence="4 5">
    <name type="scientific">Treponema vincentii F0403</name>
    <dbReference type="NCBI Taxonomy" id="1125702"/>
    <lineage>
        <taxon>Bacteria</taxon>
        <taxon>Pseudomonadati</taxon>
        <taxon>Spirochaetota</taxon>
        <taxon>Spirochaetia</taxon>
        <taxon>Spirochaetales</taxon>
        <taxon>Treponemataceae</taxon>
        <taxon>Treponema</taxon>
    </lineage>
</organism>
<dbReference type="Pfam" id="PF00106">
    <property type="entry name" value="adh_short"/>
    <property type="match status" value="1"/>
</dbReference>
<dbReference type="GO" id="GO:0016491">
    <property type="term" value="F:oxidoreductase activity"/>
    <property type="evidence" value="ECO:0007669"/>
    <property type="project" value="UniProtKB-KW"/>
</dbReference>
<reference evidence="4 5" key="1">
    <citation type="submission" date="2013-04" db="EMBL/GenBank/DDBJ databases">
        <title>The Genome Sequence of Treponema vincentii F0403.</title>
        <authorList>
            <consortium name="The Broad Institute Genomics Platform"/>
            <person name="Earl A."/>
            <person name="Ward D."/>
            <person name="Feldgarden M."/>
            <person name="Gevers D."/>
            <person name="Leonetti C."/>
            <person name="Izard J."/>
            <person name="Walker B."/>
            <person name="Young S."/>
            <person name="Zeng Q."/>
            <person name="Gargeya S."/>
            <person name="Fitzgerald M."/>
            <person name="Haas B."/>
            <person name="Abouelleil A."/>
            <person name="Allen A.W."/>
            <person name="Alvarado L."/>
            <person name="Arachchi H.M."/>
            <person name="Berlin A.M."/>
            <person name="Chapman S.B."/>
            <person name="Gainer-Dewar J."/>
            <person name="Goldberg J."/>
            <person name="Griggs A."/>
            <person name="Gujja S."/>
            <person name="Hansen M."/>
            <person name="Howarth C."/>
            <person name="Imamovic A."/>
            <person name="Ireland A."/>
            <person name="Larimer J."/>
            <person name="McCowan C."/>
            <person name="Murphy C."/>
            <person name="Pearson M."/>
            <person name="Poon T.W."/>
            <person name="Priest M."/>
            <person name="Roberts A."/>
            <person name="Saif S."/>
            <person name="Shea T."/>
            <person name="Sisk P."/>
            <person name="Sykes S."/>
            <person name="Wortman J."/>
            <person name="Nusbaum C."/>
            <person name="Birren B."/>
        </authorList>
    </citation>
    <scope>NUCLEOTIDE SEQUENCE [LARGE SCALE GENOMIC DNA]</scope>
    <source>
        <strain evidence="4 5">F0403</strain>
    </source>
</reference>
<evidence type="ECO:0000256" key="2">
    <source>
        <dbReference type="ARBA" id="ARBA00022857"/>
    </source>
</evidence>
<keyword evidence="3" id="KW-0560">Oxidoreductase</keyword>
<dbReference type="GeneID" id="301461109"/>
<dbReference type="PRINTS" id="PR00081">
    <property type="entry name" value="GDHRDH"/>
</dbReference>
<dbReference type="HOGENOM" id="CLU_010194_2_9_12"/>
<dbReference type="AlphaFoldDB" id="S3LBT2"/>
<gene>
    <name evidence="4" type="ORF">HMPREF1222_00929</name>
</gene>
<proteinExistence type="inferred from homology"/>
<dbReference type="PANTHER" id="PTHR43391:SF14">
    <property type="entry name" value="DEHYDROGENASE_REDUCTASE SDR FAMILY PROTEIN 7-LIKE"/>
    <property type="match status" value="1"/>
</dbReference>
<dbReference type="InterPro" id="IPR002347">
    <property type="entry name" value="SDR_fam"/>
</dbReference>
<name>S3LBT2_9SPIR</name>
<comment type="similarity">
    <text evidence="1">Belongs to the short-chain dehydrogenases/reductases (SDR) family.</text>
</comment>
<dbReference type="InterPro" id="IPR036291">
    <property type="entry name" value="NAD(P)-bd_dom_sf"/>
</dbReference>
<dbReference type="EMBL" id="ATFC01000007">
    <property type="protein sequence ID" value="EPF47110.1"/>
    <property type="molecule type" value="Genomic_DNA"/>
</dbReference>
<comment type="caution">
    <text evidence="4">The sequence shown here is derived from an EMBL/GenBank/DDBJ whole genome shotgun (WGS) entry which is preliminary data.</text>
</comment>
<evidence type="ECO:0000313" key="4">
    <source>
        <dbReference type="EMBL" id="EPF47110.1"/>
    </source>
</evidence>